<evidence type="ECO:0000256" key="2">
    <source>
        <dbReference type="SAM" id="SignalP"/>
    </source>
</evidence>
<proteinExistence type="predicted"/>
<feature type="compositionally biased region" description="Low complexity" evidence="1">
    <location>
        <begin position="131"/>
        <end position="141"/>
    </location>
</feature>
<feature type="region of interest" description="Disordered" evidence="1">
    <location>
        <begin position="122"/>
        <end position="162"/>
    </location>
</feature>
<feature type="signal peptide" evidence="2">
    <location>
        <begin position="1"/>
        <end position="17"/>
    </location>
</feature>
<name>A0ABT3G8F2_9BACT</name>
<organism evidence="3 4">
    <name type="scientific">Luteolibacter rhizosphaerae</name>
    <dbReference type="NCBI Taxonomy" id="2989719"/>
    <lineage>
        <taxon>Bacteria</taxon>
        <taxon>Pseudomonadati</taxon>
        <taxon>Verrucomicrobiota</taxon>
        <taxon>Verrucomicrobiia</taxon>
        <taxon>Verrucomicrobiales</taxon>
        <taxon>Verrucomicrobiaceae</taxon>
        <taxon>Luteolibacter</taxon>
    </lineage>
</organism>
<evidence type="ECO:0000313" key="3">
    <source>
        <dbReference type="EMBL" id="MCW1916132.1"/>
    </source>
</evidence>
<evidence type="ECO:0000256" key="1">
    <source>
        <dbReference type="SAM" id="MobiDB-lite"/>
    </source>
</evidence>
<dbReference type="RefSeq" id="WP_264515700.1">
    <property type="nucleotide sequence ID" value="NZ_JAPDDR010000012.1"/>
</dbReference>
<feature type="chain" id="PRO_5047019019" description="Transporter" evidence="2">
    <location>
        <begin position="18"/>
        <end position="273"/>
    </location>
</feature>
<accession>A0ABT3G8F2</accession>
<keyword evidence="2" id="KW-0732">Signal</keyword>
<protein>
    <recommendedName>
        <fullName evidence="5">Transporter</fullName>
    </recommendedName>
</protein>
<gene>
    <name evidence="3" type="ORF">OJ996_21260</name>
</gene>
<evidence type="ECO:0000313" key="4">
    <source>
        <dbReference type="Proteomes" id="UP001165653"/>
    </source>
</evidence>
<sequence>MRALLVLLASVPSMAIAHHGQDFLLNYDPEVPDVRHGVAFSAFEWSKQGSEDELSFEPGFLTGIAPGLAFGSTVRFADDGEGWGYSGVNPMLLYLLPIESKRWRMGVYASYLFAEGSGHSHGATHVHNSNPGGIDQGPDAPAGGGSGAHVHGAEAGHSHGGIHRHGEDHFQFRFMMERRFGESRRLIGNLIGIAADGGDYAFGYSLGWRQEITQEWAAGVEAIGDFNTHGEHEVGAGMYWTPVHACTIRLGAGTGIGSRGKDFSLHSGVTWRF</sequence>
<reference evidence="3" key="1">
    <citation type="submission" date="2022-10" db="EMBL/GenBank/DDBJ databases">
        <title>Luteolibacter sp. GHJ8, whole genome shotgun sequencing project.</title>
        <authorList>
            <person name="Zhao G."/>
            <person name="Shen L."/>
        </authorList>
    </citation>
    <scope>NUCLEOTIDE SEQUENCE</scope>
    <source>
        <strain evidence="3">GHJ8</strain>
    </source>
</reference>
<keyword evidence="4" id="KW-1185">Reference proteome</keyword>
<dbReference type="Proteomes" id="UP001165653">
    <property type="component" value="Unassembled WGS sequence"/>
</dbReference>
<dbReference type="EMBL" id="JAPDDR010000012">
    <property type="protein sequence ID" value="MCW1916132.1"/>
    <property type="molecule type" value="Genomic_DNA"/>
</dbReference>
<evidence type="ECO:0008006" key="5">
    <source>
        <dbReference type="Google" id="ProtNLM"/>
    </source>
</evidence>
<comment type="caution">
    <text evidence="3">The sequence shown here is derived from an EMBL/GenBank/DDBJ whole genome shotgun (WGS) entry which is preliminary data.</text>
</comment>